<dbReference type="Proteomes" id="UP000003653">
    <property type="component" value="Unassembled WGS sequence"/>
</dbReference>
<protein>
    <submittedName>
        <fullName evidence="2">Uncharacterized protein</fullName>
    </submittedName>
</protein>
<sequence>MINSRRGIGGENFDGARVVADQVGARTPVEPDLMTQSVSGPKPSPAPLL</sequence>
<dbReference type="AlphaFoldDB" id="D5P5W6"/>
<gene>
    <name evidence="2" type="ORF">HMPREF0591_1560</name>
</gene>
<evidence type="ECO:0000313" key="2">
    <source>
        <dbReference type="EMBL" id="EFG78548.1"/>
    </source>
</evidence>
<evidence type="ECO:0000313" key="3">
    <source>
        <dbReference type="Proteomes" id="UP000003653"/>
    </source>
</evidence>
<comment type="caution">
    <text evidence="2">The sequence shown here is derived from an EMBL/GenBank/DDBJ whole genome shotgun (WGS) entry which is preliminary data.</text>
</comment>
<accession>D5P5W6</accession>
<name>D5P5W6_9MYCO</name>
<keyword evidence="3" id="KW-1185">Reference proteome</keyword>
<dbReference type="HOGENOM" id="CLU_3137935_0_0_11"/>
<evidence type="ECO:0000256" key="1">
    <source>
        <dbReference type="SAM" id="MobiDB-lite"/>
    </source>
</evidence>
<feature type="region of interest" description="Disordered" evidence="1">
    <location>
        <begin position="22"/>
        <end position="49"/>
    </location>
</feature>
<dbReference type="EMBL" id="ADNV01000113">
    <property type="protein sequence ID" value="EFG78548.1"/>
    <property type="molecule type" value="Genomic_DNA"/>
</dbReference>
<proteinExistence type="predicted"/>
<reference evidence="2 3" key="1">
    <citation type="submission" date="2010-04" db="EMBL/GenBank/DDBJ databases">
        <authorList>
            <person name="Muzny D."/>
            <person name="Qin X."/>
            <person name="Deng J."/>
            <person name="Jiang H."/>
            <person name="Liu Y."/>
            <person name="Qu J."/>
            <person name="Song X.-Z."/>
            <person name="Zhang L."/>
            <person name="Thornton R."/>
            <person name="Coyle M."/>
            <person name="Francisco L."/>
            <person name="Jackson L."/>
            <person name="Javaid M."/>
            <person name="Korchina V."/>
            <person name="Kovar C."/>
            <person name="Mata R."/>
            <person name="Mathew T."/>
            <person name="Ngo R."/>
            <person name="Nguyen L."/>
            <person name="Nguyen N."/>
            <person name="Okwuonu G."/>
            <person name="Ongeri F."/>
            <person name="Pham C."/>
            <person name="Simmons D."/>
            <person name="Wilczek-Boney K."/>
            <person name="Hale W."/>
            <person name="Jakkamsetti A."/>
            <person name="Pham P."/>
            <person name="Ruth R."/>
            <person name="San Lucas F."/>
            <person name="Warren J."/>
            <person name="Zhang J."/>
            <person name="Zhao Z."/>
            <person name="Zhou C."/>
            <person name="Zhu D."/>
            <person name="Lee S."/>
            <person name="Bess C."/>
            <person name="Blankenburg K."/>
            <person name="Forbes L."/>
            <person name="Fu Q."/>
            <person name="Gubbala S."/>
            <person name="Hirani K."/>
            <person name="Jayaseelan J.C."/>
            <person name="Lara F."/>
            <person name="Munidasa M."/>
            <person name="Palculict T."/>
            <person name="Patil S."/>
            <person name="Pu L.-L."/>
            <person name="Saada N."/>
            <person name="Tang L."/>
            <person name="Weissenberger G."/>
            <person name="Zhu Y."/>
            <person name="Hemphill L."/>
            <person name="Shang Y."/>
            <person name="Youmans B."/>
            <person name="Ayvaz T."/>
            <person name="Ross M."/>
            <person name="Santibanez J."/>
            <person name="Aqrawi P."/>
            <person name="Gross S."/>
            <person name="Joshi V."/>
            <person name="Fowler G."/>
            <person name="Nazareth L."/>
            <person name="Reid J."/>
            <person name="Worley K."/>
            <person name="Petrosino J."/>
            <person name="Highlander S."/>
            <person name="Gibbs R."/>
        </authorList>
    </citation>
    <scope>NUCLEOTIDE SEQUENCE [LARGE SCALE GENOMIC DNA]</scope>
    <source>
        <strain evidence="2 3">ATCC BAA-614</strain>
    </source>
</reference>
<organism evidence="2 3">
    <name type="scientific">Mycobacterium parascrofulaceum ATCC BAA-614</name>
    <dbReference type="NCBI Taxonomy" id="525368"/>
    <lineage>
        <taxon>Bacteria</taxon>
        <taxon>Bacillati</taxon>
        <taxon>Actinomycetota</taxon>
        <taxon>Actinomycetes</taxon>
        <taxon>Mycobacteriales</taxon>
        <taxon>Mycobacteriaceae</taxon>
        <taxon>Mycobacterium</taxon>
        <taxon>Mycobacterium simiae complex</taxon>
    </lineage>
</organism>